<evidence type="ECO:0000256" key="1">
    <source>
        <dbReference type="ARBA" id="ARBA00004141"/>
    </source>
</evidence>
<evidence type="ECO:0000256" key="3">
    <source>
        <dbReference type="ARBA" id="ARBA00022692"/>
    </source>
</evidence>
<feature type="domain" description="Lycopene cyclase" evidence="9">
    <location>
        <begin position="15"/>
        <end position="92"/>
    </location>
</feature>
<feature type="transmembrane region" description="Helical" evidence="8">
    <location>
        <begin position="170"/>
        <end position="194"/>
    </location>
</feature>
<feature type="domain" description="Lycopene cyclase" evidence="9">
    <location>
        <begin position="140"/>
        <end position="225"/>
    </location>
</feature>
<dbReference type="Proteomes" id="UP000441797">
    <property type="component" value="Unassembled WGS sequence"/>
</dbReference>
<accession>A0A6N8G077</accession>
<reference evidence="10 11" key="1">
    <citation type="journal article" date="2019" name="Front. Microbiol.">
        <title>Genomic Features for Desiccation Tolerance and Sugar Biosynthesis in the Extremophile Gloeocapsopsis sp. UTEX B3054.</title>
        <authorList>
            <person name="Urrejola C."/>
            <person name="Alcorta J."/>
            <person name="Salas L."/>
            <person name="Vasquez M."/>
            <person name="Polz M.F."/>
            <person name="Vicuna R."/>
            <person name="Diez B."/>
        </authorList>
    </citation>
    <scope>NUCLEOTIDE SEQUENCE [LARGE SCALE GENOMIC DNA]</scope>
    <source>
        <strain evidence="10 11">1H9</strain>
    </source>
</reference>
<keyword evidence="6 8" id="KW-0472">Membrane</keyword>
<organism evidence="10 11">
    <name type="scientific">Gloeocapsopsis dulcis AAB1 = 1H9</name>
    <dbReference type="NCBI Taxonomy" id="1433147"/>
    <lineage>
        <taxon>Bacteria</taxon>
        <taxon>Bacillati</taxon>
        <taxon>Cyanobacteriota</taxon>
        <taxon>Cyanophyceae</taxon>
        <taxon>Oscillatoriophycideae</taxon>
        <taxon>Chroococcales</taxon>
        <taxon>Chroococcaceae</taxon>
        <taxon>Gloeocapsopsis</taxon>
        <taxon>Gloeocapsopsis dulcis</taxon>
    </lineage>
</organism>
<feature type="transmembrane region" description="Helical" evidence="8">
    <location>
        <begin position="34"/>
        <end position="52"/>
    </location>
</feature>
<evidence type="ECO:0000256" key="7">
    <source>
        <dbReference type="ARBA" id="ARBA00023235"/>
    </source>
</evidence>
<keyword evidence="7" id="KW-0413">Isomerase</keyword>
<dbReference type="InterPro" id="IPR017825">
    <property type="entry name" value="Lycopene_cyclase_dom"/>
</dbReference>
<gene>
    <name evidence="10" type="ORF">BWI75_15890</name>
</gene>
<dbReference type="GO" id="GO:0045436">
    <property type="term" value="F:lycopene beta cyclase activity"/>
    <property type="evidence" value="ECO:0007669"/>
    <property type="project" value="UniProtKB-ARBA"/>
</dbReference>
<dbReference type="RefSeq" id="WP_105219840.1">
    <property type="nucleotide sequence ID" value="NZ_CAWNSU010000047.1"/>
</dbReference>
<comment type="subcellular location">
    <subcellularLocation>
        <location evidence="1">Membrane</location>
        <topology evidence="1">Multi-pass membrane protein</topology>
    </subcellularLocation>
</comment>
<dbReference type="GO" id="GO:0016872">
    <property type="term" value="F:intramolecular lyase activity"/>
    <property type="evidence" value="ECO:0007669"/>
    <property type="project" value="InterPro"/>
</dbReference>
<evidence type="ECO:0000256" key="4">
    <source>
        <dbReference type="ARBA" id="ARBA00022746"/>
    </source>
</evidence>
<evidence type="ECO:0000256" key="6">
    <source>
        <dbReference type="ARBA" id="ARBA00023136"/>
    </source>
</evidence>
<keyword evidence="5 8" id="KW-1133">Transmembrane helix</keyword>
<feature type="transmembrane region" description="Helical" evidence="8">
    <location>
        <begin position="214"/>
        <end position="234"/>
    </location>
</feature>
<feature type="transmembrane region" description="Helical" evidence="8">
    <location>
        <begin position="112"/>
        <end position="133"/>
    </location>
</feature>
<keyword evidence="11" id="KW-1185">Reference proteome</keyword>
<name>A0A6N8G077_9CHRO</name>
<evidence type="ECO:0000313" key="11">
    <source>
        <dbReference type="Proteomes" id="UP000441797"/>
    </source>
</evidence>
<evidence type="ECO:0000259" key="9">
    <source>
        <dbReference type="Pfam" id="PF18916"/>
    </source>
</evidence>
<dbReference type="GO" id="GO:0016020">
    <property type="term" value="C:membrane"/>
    <property type="evidence" value="ECO:0007669"/>
    <property type="project" value="UniProtKB-SubCell"/>
</dbReference>
<sequence length="253" mass="28580">MSYFLFHLLFVVPPILFLAWIQPQPLAGVGGRRAWLGLPLIAIVAFIYTTPWDNYLVWRKVWGYGSDRVLGTIGYVPIEEYLFFILQCILTGLWLYWLLARYKEPIQENASLSLRVLLLVVGVSLSIAGFLMLRSPSTVYLGLILAWSAPVLTLQWVIGAAKLQAMHRIWLIATVVPTLYLWIIDRIAIGNGIWQISEMYTTGIKLFGLPIEEATFFLVTNLLVVQGLLLLLLLKLPISLAMMVSPDSHQAHT</sequence>
<dbReference type="AlphaFoldDB" id="A0A6N8G077"/>
<dbReference type="Pfam" id="PF18916">
    <property type="entry name" value="Lycopene_cyc"/>
    <property type="match status" value="2"/>
</dbReference>
<protein>
    <submittedName>
        <fullName evidence="10">Beta-cyclase</fullName>
    </submittedName>
</protein>
<dbReference type="OrthoDB" id="5195186at2"/>
<proteinExistence type="predicted"/>
<keyword evidence="4" id="KW-0125">Carotenoid biosynthesis</keyword>
<feature type="transmembrane region" description="Helical" evidence="8">
    <location>
        <begin position="81"/>
        <end position="100"/>
    </location>
</feature>
<dbReference type="GO" id="GO:0016117">
    <property type="term" value="P:carotenoid biosynthetic process"/>
    <property type="evidence" value="ECO:0007669"/>
    <property type="project" value="UniProtKB-KW"/>
</dbReference>
<feature type="transmembrane region" description="Helical" evidence="8">
    <location>
        <begin position="139"/>
        <end position="158"/>
    </location>
</feature>
<evidence type="ECO:0000256" key="2">
    <source>
        <dbReference type="ARBA" id="ARBA00004829"/>
    </source>
</evidence>
<evidence type="ECO:0000256" key="5">
    <source>
        <dbReference type="ARBA" id="ARBA00022989"/>
    </source>
</evidence>
<comment type="pathway">
    <text evidence="2">Carotenoid biosynthesis.</text>
</comment>
<evidence type="ECO:0000313" key="10">
    <source>
        <dbReference type="EMBL" id="MUL37767.1"/>
    </source>
</evidence>
<dbReference type="NCBIfam" id="TIGR03462">
    <property type="entry name" value="CarR_dom_SF"/>
    <property type="match status" value="2"/>
</dbReference>
<dbReference type="EMBL" id="NAPY01000026">
    <property type="protein sequence ID" value="MUL37767.1"/>
    <property type="molecule type" value="Genomic_DNA"/>
</dbReference>
<feature type="transmembrane region" description="Helical" evidence="8">
    <location>
        <begin position="6"/>
        <end position="22"/>
    </location>
</feature>
<keyword evidence="3 8" id="KW-0812">Transmembrane</keyword>
<evidence type="ECO:0000256" key="8">
    <source>
        <dbReference type="SAM" id="Phobius"/>
    </source>
</evidence>
<comment type="caution">
    <text evidence="10">The sequence shown here is derived from an EMBL/GenBank/DDBJ whole genome shotgun (WGS) entry which is preliminary data.</text>
</comment>